<organism evidence="1 2">
    <name type="scientific">Thermoleptolyngbya sichuanensis A183</name>
    <dbReference type="NCBI Taxonomy" id="2737172"/>
    <lineage>
        <taxon>Bacteria</taxon>
        <taxon>Bacillati</taxon>
        <taxon>Cyanobacteriota</taxon>
        <taxon>Cyanophyceae</taxon>
        <taxon>Oculatellales</taxon>
        <taxon>Oculatellaceae</taxon>
        <taxon>Thermoleptolyngbya</taxon>
        <taxon>Thermoleptolyngbya sichuanensis</taxon>
    </lineage>
</organism>
<protein>
    <submittedName>
        <fullName evidence="1">Uncharacterized protein</fullName>
    </submittedName>
</protein>
<dbReference type="KEGG" id="theu:HPC62_16300"/>
<reference evidence="1 2" key="1">
    <citation type="submission" date="2020-05" db="EMBL/GenBank/DDBJ databases">
        <title>Complete genome sequence of of a novel Thermoleptolyngbya strain isolated from hot springs of Ganzi, Sichuan China.</title>
        <authorList>
            <person name="Tang J."/>
            <person name="Daroch M."/>
            <person name="Li L."/>
            <person name="Waleron K."/>
            <person name="Waleron M."/>
            <person name="Waleron M."/>
        </authorList>
    </citation>
    <scope>NUCLEOTIDE SEQUENCE [LARGE SCALE GENOMIC DNA]</scope>
    <source>
        <strain evidence="1 2">PKUAC-SCTA183</strain>
    </source>
</reference>
<keyword evidence="2" id="KW-1185">Reference proteome</keyword>
<proteinExistence type="predicted"/>
<dbReference type="RefSeq" id="WP_172357386.1">
    <property type="nucleotide sequence ID" value="NZ_CP053661.1"/>
</dbReference>
<gene>
    <name evidence="1" type="ORF">HPC62_16300</name>
</gene>
<accession>A0A6M8BBQ9</accession>
<evidence type="ECO:0000313" key="2">
    <source>
        <dbReference type="Proteomes" id="UP000505210"/>
    </source>
</evidence>
<name>A0A6M8BBQ9_9CYAN</name>
<dbReference type="EMBL" id="CP053661">
    <property type="protein sequence ID" value="QKD83552.1"/>
    <property type="molecule type" value="Genomic_DNA"/>
</dbReference>
<evidence type="ECO:0000313" key="1">
    <source>
        <dbReference type="EMBL" id="QKD83552.1"/>
    </source>
</evidence>
<dbReference type="AlphaFoldDB" id="A0A6M8BBQ9"/>
<sequence length="160" mass="18005">MPLPDDTPAWEIRPNDALVPLHYDDELVGFLKPDIAIRVANILNEEYRARRALRLACYDLVSRAGGGNSEIEELMNKYLARATQPRSGVGAIARWLKQRQDELGVTDAEFERFCDSYRLPKEKLEALSMGDIDGSMLVPLARVLGCSIQDVMEVLEGSRR</sequence>
<dbReference type="Proteomes" id="UP000505210">
    <property type="component" value="Chromosome"/>
</dbReference>